<dbReference type="STRING" id="1314776.A0A166FCU8"/>
<dbReference type="PANTHER" id="PTHR47417:SF1">
    <property type="entry name" value="SMR DOMAIN-CONTAINING PROTEIN YPL199C"/>
    <property type="match status" value="1"/>
</dbReference>
<feature type="chain" id="PRO_5007873209" evidence="2">
    <location>
        <begin position="22"/>
        <end position="290"/>
    </location>
</feature>
<feature type="region of interest" description="Disordered" evidence="1">
    <location>
        <begin position="140"/>
        <end position="165"/>
    </location>
</feature>
<keyword evidence="5" id="KW-1185">Reference proteome</keyword>
<dbReference type="EMBL" id="KV428031">
    <property type="protein sequence ID" value="KZT40522.1"/>
    <property type="molecule type" value="Genomic_DNA"/>
</dbReference>
<feature type="signal peptide" evidence="2">
    <location>
        <begin position="1"/>
        <end position="21"/>
    </location>
</feature>
<dbReference type="SMART" id="SM00463">
    <property type="entry name" value="SMR"/>
    <property type="match status" value="1"/>
</dbReference>
<proteinExistence type="predicted"/>
<evidence type="ECO:0000259" key="3">
    <source>
        <dbReference type="PROSITE" id="PS50828"/>
    </source>
</evidence>
<organism evidence="4 5">
    <name type="scientific">Sistotremastrum suecicum HHB10207 ss-3</name>
    <dbReference type="NCBI Taxonomy" id="1314776"/>
    <lineage>
        <taxon>Eukaryota</taxon>
        <taxon>Fungi</taxon>
        <taxon>Dikarya</taxon>
        <taxon>Basidiomycota</taxon>
        <taxon>Agaricomycotina</taxon>
        <taxon>Agaricomycetes</taxon>
        <taxon>Sistotremastrales</taxon>
        <taxon>Sistotremastraceae</taxon>
        <taxon>Sistotremastrum</taxon>
    </lineage>
</organism>
<gene>
    <name evidence="4" type="ORF">SISSUDRAFT_1031819</name>
</gene>
<dbReference type="InterPro" id="IPR002625">
    <property type="entry name" value="Smr_dom"/>
</dbReference>
<evidence type="ECO:0000256" key="1">
    <source>
        <dbReference type="SAM" id="MobiDB-lite"/>
    </source>
</evidence>
<feature type="domain" description="Smr" evidence="3">
    <location>
        <begin position="189"/>
        <end position="265"/>
    </location>
</feature>
<dbReference type="InterPro" id="IPR013899">
    <property type="entry name" value="DUF1771"/>
</dbReference>
<name>A0A166FCU8_9AGAM</name>
<dbReference type="Gene3D" id="3.30.1370.110">
    <property type="match status" value="1"/>
</dbReference>
<feature type="compositionally biased region" description="Basic and acidic residues" evidence="1">
    <location>
        <begin position="147"/>
        <end position="165"/>
    </location>
</feature>
<feature type="compositionally biased region" description="Low complexity" evidence="1">
    <location>
        <begin position="26"/>
        <end position="35"/>
    </location>
</feature>
<evidence type="ECO:0000313" key="5">
    <source>
        <dbReference type="Proteomes" id="UP000076798"/>
    </source>
</evidence>
<dbReference type="OrthoDB" id="3231855at2759"/>
<dbReference type="Pfam" id="PF08590">
    <property type="entry name" value="DUF1771"/>
    <property type="match status" value="1"/>
</dbReference>
<dbReference type="AlphaFoldDB" id="A0A166FCU8"/>
<keyword evidence="2" id="KW-0732">Signal</keyword>
<feature type="compositionally biased region" description="Low complexity" evidence="1">
    <location>
        <begin position="72"/>
        <end position="93"/>
    </location>
</feature>
<dbReference type="SUPFAM" id="SSF160443">
    <property type="entry name" value="SMR domain-like"/>
    <property type="match status" value="1"/>
</dbReference>
<dbReference type="InterPro" id="IPR036063">
    <property type="entry name" value="Smr_dom_sf"/>
</dbReference>
<feature type="region of interest" description="Disordered" evidence="1">
    <location>
        <begin position="22"/>
        <end position="115"/>
    </location>
</feature>
<feature type="region of interest" description="Disordered" evidence="1">
    <location>
        <begin position="271"/>
        <end position="290"/>
    </location>
</feature>
<feature type="compositionally biased region" description="Low complexity" evidence="1">
    <location>
        <begin position="106"/>
        <end position="115"/>
    </location>
</feature>
<dbReference type="Pfam" id="PF01713">
    <property type="entry name" value="Smr"/>
    <property type="match status" value="1"/>
</dbReference>
<accession>A0A166FCU8</accession>
<dbReference type="PANTHER" id="PTHR47417">
    <property type="entry name" value="SMR DOMAIN-CONTAINING PROTEIN YPL199C"/>
    <property type="match status" value="1"/>
</dbReference>
<dbReference type="PROSITE" id="PS50828">
    <property type="entry name" value="SMR"/>
    <property type="match status" value="1"/>
</dbReference>
<dbReference type="SMART" id="SM01162">
    <property type="entry name" value="DUF1771"/>
    <property type="match status" value="1"/>
</dbReference>
<dbReference type="Proteomes" id="UP000076798">
    <property type="component" value="Unassembled WGS sequence"/>
</dbReference>
<feature type="compositionally biased region" description="Pro residues" evidence="1">
    <location>
        <begin position="36"/>
        <end position="55"/>
    </location>
</feature>
<protein>
    <submittedName>
        <fullName evidence="4">DUF1771-domain-containing protein</fullName>
    </submittedName>
</protein>
<reference evidence="4 5" key="1">
    <citation type="journal article" date="2016" name="Mol. Biol. Evol.">
        <title>Comparative Genomics of Early-Diverging Mushroom-Forming Fungi Provides Insights into the Origins of Lignocellulose Decay Capabilities.</title>
        <authorList>
            <person name="Nagy L.G."/>
            <person name="Riley R."/>
            <person name="Tritt A."/>
            <person name="Adam C."/>
            <person name="Daum C."/>
            <person name="Floudas D."/>
            <person name="Sun H."/>
            <person name="Yadav J.S."/>
            <person name="Pangilinan J."/>
            <person name="Larsson K.H."/>
            <person name="Matsuura K."/>
            <person name="Barry K."/>
            <person name="Labutti K."/>
            <person name="Kuo R."/>
            <person name="Ohm R.A."/>
            <person name="Bhattacharya S.S."/>
            <person name="Shirouzu T."/>
            <person name="Yoshinaga Y."/>
            <person name="Martin F.M."/>
            <person name="Grigoriev I.V."/>
            <person name="Hibbett D.S."/>
        </authorList>
    </citation>
    <scope>NUCLEOTIDE SEQUENCE [LARGE SCALE GENOMIC DNA]</scope>
    <source>
        <strain evidence="4 5">HHB10207 ss-3</strain>
    </source>
</reference>
<evidence type="ECO:0000313" key="4">
    <source>
        <dbReference type="EMBL" id="KZT40522.1"/>
    </source>
</evidence>
<dbReference type="InterPro" id="IPR053020">
    <property type="entry name" value="Smr_domain_protein"/>
</dbReference>
<evidence type="ECO:0000256" key="2">
    <source>
        <dbReference type="SAM" id="SignalP"/>
    </source>
</evidence>
<sequence length="290" mass="32339">MAGIIAALLTVLQKIICGGSSVEPEPQYNLQQGQYQPPPPIRPPQGPPSYGPPPGQAHQQQGHGHGHGHGNGAHNGQHQAQQQNNWQQHPEQAGSSPPHQQHHGYQNANLQNQNNAHYRSLRDRAREEGDSMRRYFDQSHQAYENGDGARAHELSEEGHRHQREMERLDQEANDWIFRENNTDSKPGEIDLHGLYVKEAIARTDQAIQEAQARGDTTIHLIVGKGLHSQNHVAKLKPAIEDLMQKHNLSAHLDPHNDGVLIVNLGGGHDRGMDSDEMTRRLEKDEGCSIM</sequence>